<dbReference type="HOGENOM" id="CLU_034147_2_1_1"/>
<dbReference type="EnsemblPlants" id="KQK99756">
    <property type="protein sequence ID" value="KQK99756"/>
    <property type="gene ID" value="SETIT_012057mg"/>
</dbReference>
<sequence length="216" mass="23963">MMQIFSLKLAHPSAAIDDPIQLYGFLAVRDSLNPLRNYIFNRTRGDPFIVGQQGGDSGSFIQMTGPKRGIEMSTLAHRRGCVLQRIDLTRPSPLYTTDWEATIQVGVSQMHHGSGLDLSLSCSVSRIPPKIELFQGVIAEPCELNRFVVAVVRGSALIAYFTADQRGGSDHAHQCYAFRAKAHGYDVQEFKLDFETILVKVSWSTLVPFRVAHGLL</sequence>
<dbReference type="Proteomes" id="UP000004995">
    <property type="component" value="Unassembled WGS sequence"/>
</dbReference>
<gene>
    <name evidence="2" type="ORF">SETIT_7G309200v2</name>
</gene>
<dbReference type="OMA" id="IAEPCEL"/>
<proteinExistence type="predicted"/>
<dbReference type="EMBL" id="CM003534">
    <property type="protein sequence ID" value="RCV36320.1"/>
    <property type="molecule type" value="Genomic_DNA"/>
</dbReference>
<evidence type="ECO:0000259" key="1">
    <source>
        <dbReference type="Pfam" id="PF20241"/>
    </source>
</evidence>
<reference evidence="3" key="3">
    <citation type="submission" date="2018-08" db="UniProtKB">
        <authorList>
            <consortium name="EnsemblPlants"/>
        </authorList>
    </citation>
    <scope>IDENTIFICATION</scope>
    <source>
        <strain evidence="3">Yugu1</strain>
    </source>
</reference>
<dbReference type="PANTHER" id="PTHR33065:SF19">
    <property type="entry name" value="OS11G0130700 PROTEIN"/>
    <property type="match status" value="1"/>
</dbReference>
<reference evidence="2 4" key="1">
    <citation type="journal article" date="2012" name="Nat. Biotechnol.">
        <title>Reference genome sequence of the model plant Setaria.</title>
        <authorList>
            <person name="Bennetzen J.L."/>
            <person name="Schmutz J."/>
            <person name="Wang H."/>
            <person name="Percifield R."/>
            <person name="Hawkins J."/>
            <person name="Pontaroli A.C."/>
            <person name="Estep M."/>
            <person name="Feng L."/>
            <person name="Vaughn J.N."/>
            <person name="Grimwood J."/>
            <person name="Jenkins J."/>
            <person name="Barry K."/>
            <person name="Lindquist E."/>
            <person name="Hellsten U."/>
            <person name="Deshpande S."/>
            <person name="Wang X."/>
            <person name="Wu X."/>
            <person name="Mitros T."/>
            <person name="Triplett J."/>
            <person name="Yang X."/>
            <person name="Ye C.Y."/>
            <person name="Mauro-Herrera M."/>
            <person name="Wang L."/>
            <person name="Li P."/>
            <person name="Sharma M."/>
            <person name="Sharma R."/>
            <person name="Ronald P.C."/>
            <person name="Panaud O."/>
            <person name="Kellogg E.A."/>
            <person name="Brutnell T.P."/>
            <person name="Doust A.N."/>
            <person name="Tuskan G.A."/>
            <person name="Rokhsar D."/>
            <person name="Devos K.M."/>
        </authorList>
    </citation>
    <scope>NUCLEOTIDE SEQUENCE [LARGE SCALE GENOMIC DNA]</scope>
    <source>
        <strain evidence="4">cv. Yugu1</strain>
        <strain evidence="2">Yugu1</strain>
    </source>
</reference>
<dbReference type="EMBL" id="AGNK02004571">
    <property type="status" value="NOT_ANNOTATED_CDS"/>
    <property type="molecule type" value="Genomic_DNA"/>
</dbReference>
<dbReference type="Pfam" id="PF20241">
    <property type="entry name" value="DUF6598"/>
    <property type="match status" value="2"/>
</dbReference>
<keyword evidence="4" id="KW-1185">Reference proteome</keyword>
<dbReference type="eggNOG" id="ENOG502R3Z0">
    <property type="taxonomic scope" value="Eukaryota"/>
</dbReference>
<evidence type="ECO:0000313" key="3">
    <source>
        <dbReference type="EnsemblPlants" id="KQK99756"/>
    </source>
</evidence>
<accession>K3YCV6</accession>
<dbReference type="Gramene" id="KQK99756">
    <property type="protein sequence ID" value="KQK99756"/>
    <property type="gene ID" value="SETIT_012057mg"/>
</dbReference>
<evidence type="ECO:0000313" key="2">
    <source>
        <dbReference type="EMBL" id="RCV36320.1"/>
    </source>
</evidence>
<dbReference type="PANTHER" id="PTHR33065">
    <property type="entry name" value="OS07G0486400 PROTEIN"/>
    <property type="match status" value="1"/>
</dbReference>
<protein>
    <recommendedName>
        <fullName evidence="1">DUF6598 domain-containing protein</fullName>
    </recommendedName>
</protein>
<dbReference type="AlphaFoldDB" id="K3YCV6"/>
<feature type="domain" description="DUF6598" evidence="1">
    <location>
        <begin position="100"/>
        <end position="201"/>
    </location>
</feature>
<name>K3YCV6_SETIT</name>
<dbReference type="InterPro" id="IPR046533">
    <property type="entry name" value="DUF6598"/>
</dbReference>
<reference evidence="2" key="2">
    <citation type="submission" date="2015-07" db="EMBL/GenBank/DDBJ databases">
        <authorList>
            <person name="Noorani M."/>
        </authorList>
    </citation>
    <scope>NUCLEOTIDE SEQUENCE</scope>
    <source>
        <strain evidence="2">Yugu1</strain>
    </source>
</reference>
<dbReference type="OrthoDB" id="631395at2759"/>
<organism evidence="3 4">
    <name type="scientific">Setaria italica</name>
    <name type="common">Foxtail millet</name>
    <name type="synonym">Panicum italicum</name>
    <dbReference type="NCBI Taxonomy" id="4555"/>
    <lineage>
        <taxon>Eukaryota</taxon>
        <taxon>Viridiplantae</taxon>
        <taxon>Streptophyta</taxon>
        <taxon>Embryophyta</taxon>
        <taxon>Tracheophyta</taxon>
        <taxon>Spermatophyta</taxon>
        <taxon>Magnoliopsida</taxon>
        <taxon>Liliopsida</taxon>
        <taxon>Poales</taxon>
        <taxon>Poaceae</taxon>
        <taxon>PACMAD clade</taxon>
        <taxon>Panicoideae</taxon>
        <taxon>Panicodae</taxon>
        <taxon>Paniceae</taxon>
        <taxon>Cenchrinae</taxon>
        <taxon>Setaria</taxon>
    </lineage>
</organism>
<feature type="domain" description="DUF6598" evidence="1">
    <location>
        <begin position="1"/>
        <end position="73"/>
    </location>
</feature>
<evidence type="ECO:0000313" key="4">
    <source>
        <dbReference type="Proteomes" id="UP000004995"/>
    </source>
</evidence>